<organism evidence="10 11">
    <name type="scientific">Lachnoanaerobaculum saburreum</name>
    <dbReference type="NCBI Taxonomy" id="467210"/>
    <lineage>
        <taxon>Bacteria</taxon>
        <taxon>Bacillati</taxon>
        <taxon>Bacillota</taxon>
        <taxon>Clostridia</taxon>
        <taxon>Lachnospirales</taxon>
        <taxon>Lachnospiraceae</taxon>
        <taxon>Lachnoanaerobaculum</taxon>
    </lineage>
</organism>
<comment type="subcellular location">
    <subcellularLocation>
        <location evidence="1 8">Cell membrane</location>
        <topology evidence="1 8">Multi-pass membrane protein</topology>
    </subcellularLocation>
</comment>
<evidence type="ECO:0000256" key="8">
    <source>
        <dbReference type="PIRNR" id="PIRNR016661"/>
    </source>
</evidence>
<dbReference type="STRING" id="467210.HMPREF1866_02394"/>
<dbReference type="EMBL" id="LSDA01000131">
    <property type="protein sequence ID" value="KXB54244.1"/>
    <property type="molecule type" value="Genomic_DNA"/>
</dbReference>
<keyword evidence="3 8" id="KW-0813">Transport</keyword>
<feature type="transmembrane region" description="Helical" evidence="9">
    <location>
        <begin position="89"/>
        <end position="106"/>
    </location>
</feature>
<evidence type="ECO:0000256" key="2">
    <source>
        <dbReference type="ARBA" id="ARBA00010692"/>
    </source>
</evidence>
<feature type="transmembrane region" description="Helical" evidence="9">
    <location>
        <begin position="34"/>
        <end position="51"/>
    </location>
</feature>
<proteinExistence type="inferred from homology"/>
<keyword evidence="6 9" id="KW-1133">Transmembrane helix</keyword>
<evidence type="ECO:0000256" key="9">
    <source>
        <dbReference type="SAM" id="Phobius"/>
    </source>
</evidence>
<keyword evidence="4 8" id="KW-1003">Cell membrane</keyword>
<dbReference type="PANTHER" id="PTHR34295">
    <property type="entry name" value="BIOTIN TRANSPORTER BIOY"/>
    <property type="match status" value="1"/>
</dbReference>
<evidence type="ECO:0000256" key="3">
    <source>
        <dbReference type="ARBA" id="ARBA00022448"/>
    </source>
</evidence>
<accession>A0A133ZFL5</accession>
<evidence type="ECO:0000256" key="1">
    <source>
        <dbReference type="ARBA" id="ARBA00004651"/>
    </source>
</evidence>
<dbReference type="AlphaFoldDB" id="A0A133ZFL5"/>
<feature type="transmembrane region" description="Helical" evidence="9">
    <location>
        <begin position="142"/>
        <end position="167"/>
    </location>
</feature>
<dbReference type="OrthoDB" id="9803495at2"/>
<feature type="transmembrane region" description="Helical" evidence="9">
    <location>
        <begin position="113"/>
        <end position="136"/>
    </location>
</feature>
<keyword evidence="7 8" id="KW-0472">Membrane</keyword>
<dbReference type="Pfam" id="PF02632">
    <property type="entry name" value="BioY"/>
    <property type="match status" value="1"/>
</dbReference>
<gene>
    <name evidence="10" type="ORF">HMPREF1866_02394</name>
</gene>
<dbReference type="GO" id="GO:0015225">
    <property type="term" value="F:biotin transmembrane transporter activity"/>
    <property type="evidence" value="ECO:0007669"/>
    <property type="project" value="UniProtKB-UniRule"/>
</dbReference>
<evidence type="ECO:0000256" key="7">
    <source>
        <dbReference type="ARBA" id="ARBA00023136"/>
    </source>
</evidence>
<sequence length="180" mass="19217">MSKTFSVQKMAIIALMTAVLCILAPISIPVFISPVPISLGVLAIYLTAYVLSPVDALISVIIFILLGTFGLPVFSGYSGGLSKLVGPTGGYIIGFLFTVYISSLFIHMKKGIIFDVIGMITGLALCYILGTIWFSYQQGKGFIASLLLCVVPFLIGDAIKIIVAVILGTQLNKRLAHLDL</sequence>
<protein>
    <recommendedName>
        <fullName evidence="8">Biotin transporter</fullName>
    </recommendedName>
</protein>
<reference evidence="11" key="1">
    <citation type="submission" date="2016-01" db="EMBL/GenBank/DDBJ databases">
        <authorList>
            <person name="Mitreva M."/>
            <person name="Pepin K.H."/>
            <person name="Mihindukulasuriya K.A."/>
            <person name="Fulton R."/>
            <person name="Fronick C."/>
            <person name="O'Laughlin M."/>
            <person name="Miner T."/>
            <person name="Herter B."/>
            <person name="Rosa B.A."/>
            <person name="Cordes M."/>
            <person name="Tomlinson C."/>
            <person name="Wollam A."/>
            <person name="Palsikar V.B."/>
            <person name="Mardis E.R."/>
            <person name="Wilson R.K."/>
        </authorList>
    </citation>
    <scope>NUCLEOTIDE SEQUENCE [LARGE SCALE GENOMIC DNA]</scope>
    <source>
        <strain evidence="11">DNF00896</strain>
    </source>
</reference>
<comment type="similarity">
    <text evidence="2 8">Belongs to the BioY family.</text>
</comment>
<dbReference type="Gene3D" id="1.10.1760.20">
    <property type="match status" value="1"/>
</dbReference>
<dbReference type="PIRSF" id="PIRSF016661">
    <property type="entry name" value="BioY"/>
    <property type="match status" value="1"/>
</dbReference>
<keyword evidence="11" id="KW-1185">Reference proteome</keyword>
<evidence type="ECO:0000256" key="4">
    <source>
        <dbReference type="ARBA" id="ARBA00022475"/>
    </source>
</evidence>
<dbReference type="RefSeq" id="WP_060931975.1">
    <property type="nucleotide sequence ID" value="NZ_KQ959844.1"/>
</dbReference>
<dbReference type="PATRIC" id="fig|467210.3.peg.2367"/>
<name>A0A133ZFL5_9FIRM</name>
<dbReference type="GO" id="GO:0005886">
    <property type="term" value="C:plasma membrane"/>
    <property type="evidence" value="ECO:0007669"/>
    <property type="project" value="UniProtKB-SubCell"/>
</dbReference>
<evidence type="ECO:0000256" key="5">
    <source>
        <dbReference type="ARBA" id="ARBA00022692"/>
    </source>
</evidence>
<comment type="caution">
    <text evidence="10">The sequence shown here is derived from an EMBL/GenBank/DDBJ whole genome shotgun (WGS) entry which is preliminary data.</text>
</comment>
<dbReference type="PANTHER" id="PTHR34295:SF4">
    <property type="entry name" value="BIOTIN TRANSPORTER BIOY-RELATED"/>
    <property type="match status" value="1"/>
</dbReference>
<evidence type="ECO:0000313" key="11">
    <source>
        <dbReference type="Proteomes" id="UP000070394"/>
    </source>
</evidence>
<feature type="transmembrane region" description="Helical" evidence="9">
    <location>
        <begin position="12"/>
        <end position="28"/>
    </location>
</feature>
<evidence type="ECO:0000256" key="6">
    <source>
        <dbReference type="ARBA" id="ARBA00022989"/>
    </source>
</evidence>
<dbReference type="Proteomes" id="UP000070394">
    <property type="component" value="Unassembled WGS sequence"/>
</dbReference>
<keyword evidence="5 9" id="KW-0812">Transmembrane</keyword>
<evidence type="ECO:0000313" key="10">
    <source>
        <dbReference type="EMBL" id="KXB54244.1"/>
    </source>
</evidence>
<dbReference type="InterPro" id="IPR003784">
    <property type="entry name" value="BioY"/>
</dbReference>